<dbReference type="PROSITE" id="PS51257">
    <property type="entry name" value="PROKAR_LIPOPROTEIN"/>
    <property type="match status" value="1"/>
</dbReference>
<proteinExistence type="predicted"/>
<organism evidence="1 2">
    <name type="scientific">Paenibacillus lautus</name>
    <name type="common">Bacillus lautus</name>
    <dbReference type="NCBI Taxonomy" id="1401"/>
    <lineage>
        <taxon>Bacteria</taxon>
        <taxon>Bacillati</taxon>
        <taxon>Bacillota</taxon>
        <taxon>Bacilli</taxon>
        <taxon>Bacillales</taxon>
        <taxon>Paenibacillaceae</taxon>
        <taxon>Paenibacillus</taxon>
    </lineage>
</organism>
<dbReference type="Proteomes" id="UP000187074">
    <property type="component" value="Unassembled WGS sequence"/>
</dbReference>
<dbReference type="RefSeq" id="WP_076321839.1">
    <property type="nucleotide sequence ID" value="NZ_MRTF01000002.1"/>
</dbReference>
<dbReference type="OrthoDB" id="2876929at2"/>
<dbReference type="STRING" id="1401.BK123_07975"/>
<comment type="caution">
    <text evidence="1">The sequence shown here is derived from an EMBL/GenBank/DDBJ whole genome shotgun (WGS) entry which is preliminary data.</text>
</comment>
<protein>
    <submittedName>
        <fullName evidence="1">Uncharacterized protein</fullName>
    </submittedName>
</protein>
<accession>A0A1R1B6C2</accession>
<dbReference type="AlphaFoldDB" id="A0A1R1B6C2"/>
<evidence type="ECO:0000313" key="1">
    <source>
        <dbReference type="EMBL" id="OME95020.1"/>
    </source>
</evidence>
<sequence length="159" mass="18447">MKVKLKRKYADRIALWICSVWMVLVLCSCQSEGEEVEHVEAFIAENIMMNADGFSVPAGYKKVNSITNYEDNRGATQSRVRAIEDYYDSNGNFIITKVYDQSHKRLKNLQTEDTNNLEQELDQPLTIHIPDDQTWKPVQLTDEQKDEIKAHVMKHTKNL</sequence>
<reference evidence="1 2" key="1">
    <citation type="submission" date="2016-11" db="EMBL/GenBank/DDBJ databases">
        <title>Paenibacillus species isolates.</title>
        <authorList>
            <person name="Beno S.M."/>
        </authorList>
    </citation>
    <scope>NUCLEOTIDE SEQUENCE [LARGE SCALE GENOMIC DNA]</scope>
    <source>
        <strain evidence="1 2">FSL F4-0100</strain>
    </source>
</reference>
<gene>
    <name evidence="1" type="ORF">BK123_07975</name>
</gene>
<dbReference type="EMBL" id="MRTF01000002">
    <property type="protein sequence ID" value="OME95020.1"/>
    <property type="molecule type" value="Genomic_DNA"/>
</dbReference>
<evidence type="ECO:0000313" key="2">
    <source>
        <dbReference type="Proteomes" id="UP000187074"/>
    </source>
</evidence>
<name>A0A1R1B6C2_PAELA</name>